<dbReference type="HOGENOM" id="CLU_661892_0_0_0"/>
<protein>
    <recommendedName>
        <fullName evidence="3">Aminoglycoside phosphotransferase domain-containing protein</fullName>
    </recommendedName>
</protein>
<reference evidence="1 2" key="1">
    <citation type="journal article" date="2014" name="PLoS ONE">
        <title>The first complete genome sequence of the class fimbriimonadia in the phylum armatimonadetes.</title>
        <authorList>
            <person name="Hu Z.Y."/>
            <person name="Wang Y.Z."/>
            <person name="Im W.T."/>
            <person name="Wang S.Y."/>
            <person name="Zhao G.P."/>
            <person name="Zheng H.J."/>
            <person name="Quan Z.X."/>
        </authorList>
    </citation>
    <scope>NUCLEOTIDE SEQUENCE [LARGE SCALE GENOMIC DNA]</scope>
    <source>
        <strain evidence="1">Gsoil 348</strain>
    </source>
</reference>
<dbReference type="KEGG" id="fgi:OP10G_2482"/>
<organism evidence="1 2">
    <name type="scientific">Fimbriimonas ginsengisoli Gsoil 348</name>
    <dbReference type="NCBI Taxonomy" id="661478"/>
    <lineage>
        <taxon>Bacteria</taxon>
        <taxon>Bacillati</taxon>
        <taxon>Armatimonadota</taxon>
        <taxon>Fimbriimonadia</taxon>
        <taxon>Fimbriimonadales</taxon>
        <taxon>Fimbriimonadaceae</taxon>
        <taxon>Fimbriimonas</taxon>
    </lineage>
</organism>
<dbReference type="SUPFAM" id="SSF56112">
    <property type="entry name" value="Protein kinase-like (PK-like)"/>
    <property type="match status" value="1"/>
</dbReference>
<dbReference type="Proteomes" id="UP000027982">
    <property type="component" value="Chromosome"/>
</dbReference>
<dbReference type="eggNOG" id="COG0510">
    <property type="taxonomic scope" value="Bacteria"/>
</dbReference>
<dbReference type="RefSeq" id="WP_025225590.1">
    <property type="nucleotide sequence ID" value="NZ_CP007139.1"/>
</dbReference>
<dbReference type="InterPro" id="IPR011009">
    <property type="entry name" value="Kinase-like_dom_sf"/>
</dbReference>
<keyword evidence="2" id="KW-1185">Reference proteome</keyword>
<evidence type="ECO:0008006" key="3">
    <source>
        <dbReference type="Google" id="ProtNLM"/>
    </source>
</evidence>
<dbReference type="Gene3D" id="3.90.1200.10">
    <property type="match status" value="1"/>
</dbReference>
<evidence type="ECO:0000313" key="2">
    <source>
        <dbReference type="Proteomes" id="UP000027982"/>
    </source>
</evidence>
<dbReference type="STRING" id="661478.OP10G_2482"/>
<dbReference type="OrthoDB" id="144109at2"/>
<dbReference type="EMBL" id="CP007139">
    <property type="protein sequence ID" value="AIE85850.1"/>
    <property type="molecule type" value="Genomic_DNA"/>
</dbReference>
<gene>
    <name evidence="1" type="ORF">OP10G_2482</name>
</gene>
<sequence length="378" mass="42712">MRAEAVAATERLLTENWGGEVRVGPTETLREDRCYRGQLNHALSGFPTHVIVKMAAADELGGEPPAGLLDEWASLAFLSEVLPDSGLVPRFYGGDRPQWLVISEDLGKNDSVATALMGEDPHLAREALALHAEAVADLHAGTHRKEELFRAIRKDVGPIPGERRGQGWGDLRWLRGDLQTAFSAVGQEVGPAFWDEYDSLVEAIDDPAPFRAFVHNDSCPDNTVLMAGRVRLIDFEVGGYHSALLDTAYCRLCMPHCWLAQRLPDDVAPMVERRYRERLAPAIPEVRDDRLFGRRMTEACAYWMISNGTWMVHRNLEKDYQWGASTWHQRVLMRLDQFARTTEEFGHLLAMGQAARETLERLQGRWTPEPMPLYHAFR</sequence>
<accession>A0A068NSU6</accession>
<name>A0A068NSU6_FIMGI</name>
<dbReference type="AlphaFoldDB" id="A0A068NSU6"/>
<evidence type="ECO:0000313" key="1">
    <source>
        <dbReference type="EMBL" id="AIE85850.1"/>
    </source>
</evidence>
<proteinExistence type="predicted"/>